<comment type="similarity">
    <text evidence="2">Belongs to the bacterial solute-binding protein 7 family.</text>
</comment>
<keyword evidence="6" id="KW-1185">Reference proteome</keyword>
<protein>
    <submittedName>
        <fullName evidence="5">TRAP transporter substrate-binding protein</fullName>
    </submittedName>
</protein>
<dbReference type="NCBIfam" id="TIGR00787">
    <property type="entry name" value="dctP"/>
    <property type="match status" value="1"/>
</dbReference>
<gene>
    <name evidence="5" type="ORF">EZH24_00095</name>
</gene>
<name>A0ABY2TU80_9SPIR</name>
<organism evidence="5 6">
    <name type="scientific">Brachyspira catarrhinii</name>
    <dbReference type="NCBI Taxonomy" id="2528966"/>
    <lineage>
        <taxon>Bacteria</taxon>
        <taxon>Pseudomonadati</taxon>
        <taxon>Spirochaetota</taxon>
        <taxon>Spirochaetia</taxon>
        <taxon>Brachyspirales</taxon>
        <taxon>Brachyspiraceae</taxon>
        <taxon>Brachyspira</taxon>
    </lineage>
</organism>
<dbReference type="InterPro" id="IPR038404">
    <property type="entry name" value="TRAP_DctP_sf"/>
</dbReference>
<sequence>MKHMKQKRSYILLFVLVLLIGCKENSDQVIRFKMGLVDPENSNYGMGAKRISQEVSNATSGKIIIDVFGSGQLGNERDMYEGAQLGTVDIATIANPVLTSFIPEMAILDQPFLFETEEQAHNVIDGELGELIKQKALEQGIHIVGWMESGFRNCFSIRPIKNLSDFKNLKIRTMENATQIAVFESFGAIPTPMPATEQYTALQQRTIDAGENAIANVLANKYYEVVKNITLTRHQFVFIAIGLSDKAWNRIPDELKPVFVESVKEGANYQRALLSEANAEAEVELKEIGVTFYNIDRNELKNSASQKMVSFTNRIPKDWIDASKILN</sequence>
<dbReference type="PIRSF" id="PIRSF006470">
    <property type="entry name" value="DctB"/>
    <property type="match status" value="1"/>
</dbReference>
<keyword evidence="3" id="KW-0813">Transport</keyword>
<reference evidence="5 6" key="1">
    <citation type="journal article" date="2019" name="Anaerobe">
        <title>Brachyspira catarrhinii sp. nov., an anaerobic intestinal spirochaete isolated from vervet monkeys may have been misidentified as Brachyspira aalborgi in previous studies.</title>
        <authorList>
            <person name="Phillips N.D."/>
            <person name="La T."/>
            <person name="Hampson D.J."/>
        </authorList>
    </citation>
    <scope>NUCLEOTIDE SEQUENCE [LARGE SCALE GENOMIC DNA]</scope>
    <source>
        <strain evidence="5 6">Z12</strain>
    </source>
</reference>
<comment type="subcellular location">
    <subcellularLocation>
        <location evidence="1">Cell envelope</location>
    </subcellularLocation>
</comment>
<evidence type="ECO:0000256" key="2">
    <source>
        <dbReference type="ARBA" id="ARBA00009023"/>
    </source>
</evidence>
<keyword evidence="4" id="KW-0732">Signal</keyword>
<dbReference type="RefSeq" id="WP_137997102.1">
    <property type="nucleotide sequence ID" value="NZ_SJDU01000001.1"/>
</dbReference>
<dbReference type="InterPro" id="IPR004682">
    <property type="entry name" value="TRAP_DctP"/>
</dbReference>
<dbReference type="PANTHER" id="PTHR33376:SF4">
    <property type="entry name" value="SIALIC ACID-BINDING PERIPLASMIC PROTEIN SIAP"/>
    <property type="match status" value="1"/>
</dbReference>
<evidence type="ECO:0000313" key="5">
    <source>
        <dbReference type="EMBL" id="TKZ36453.1"/>
    </source>
</evidence>
<evidence type="ECO:0000256" key="1">
    <source>
        <dbReference type="ARBA" id="ARBA00004196"/>
    </source>
</evidence>
<accession>A0ABY2TU80</accession>
<comment type="caution">
    <text evidence="5">The sequence shown here is derived from an EMBL/GenBank/DDBJ whole genome shotgun (WGS) entry which is preliminary data.</text>
</comment>
<dbReference type="Proteomes" id="UP000310168">
    <property type="component" value="Unassembled WGS sequence"/>
</dbReference>
<evidence type="ECO:0000313" key="6">
    <source>
        <dbReference type="Proteomes" id="UP000310168"/>
    </source>
</evidence>
<evidence type="ECO:0000256" key="3">
    <source>
        <dbReference type="ARBA" id="ARBA00022448"/>
    </source>
</evidence>
<dbReference type="PROSITE" id="PS51257">
    <property type="entry name" value="PROKAR_LIPOPROTEIN"/>
    <property type="match status" value="1"/>
</dbReference>
<dbReference type="InterPro" id="IPR018389">
    <property type="entry name" value="DctP_fam"/>
</dbReference>
<dbReference type="Gene3D" id="3.40.190.170">
    <property type="entry name" value="Bacterial extracellular solute-binding protein, family 7"/>
    <property type="match status" value="1"/>
</dbReference>
<dbReference type="PANTHER" id="PTHR33376">
    <property type="match status" value="1"/>
</dbReference>
<evidence type="ECO:0000256" key="4">
    <source>
        <dbReference type="ARBA" id="ARBA00022729"/>
    </source>
</evidence>
<dbReference type="EMBL" id="SJDU01000001">
    <property type="protein sequence ID" value="TKZ36453.1"/>
    <property type="molecule type" value="Genomic_DNA"/>
</dbReference>
<dbReference type="NCBIfam" id="NF037995">
    <property type="entry name" value="TRAP_S1"/>
    <property type="match status" value="1"/>
</dbReference>
<dbReference type="CDD" id="cd13603">
    <property type="entry name" value="PBP2_TRAP_Siap_TeaA_like"/>
    <property type="match status" value="1"/>
</dbReference>
<proteinExistence type="inferred from homology"/>
<dbReference type="Pfam" id="PF03480">
    <property type="entry name" value="DctP"/>
    <property type="match status" value="1"/>
</dbReference>